<dbReference type="RefSeq" id="WP_094453502.1">
    <property type="nucleotide sequence ID" value="NZ_NOXU01000019.1"/>
</dbReference>
<dbReference type="PANTHER" id="PTHR36920">
    <property type="match status" value="1"/>
</dbReference>
<feature type="domain" description="Outer membrane protein beta-barrel" evidence="3">
    <location>
        <begin position="62"/>
        <end position="265"/>
    </location>
</feature>
<evidence type="ECO:0000256" key="1">
    <source>
        <dbReference type="ARBA" id="ARBA00009330"/>
    </source>
</evidence>
<evidence type="ECO:0000313" key="4">
    <source>
        <dbReference type="EMBL" id="OYQ36921.1"/>
    </source>
</evidence>
<dbReference type="AlphaFoldDB" id="A0A255Z671"/>
<evidence type="ECO:0000313" key="5">
    <source>
        <dbReference type="Proteomes" id="UP000216998"/>
    </source>
</evidence>
<dbReference type="PANTHER" id="PTHR36920:SF1">
    <property type="entry name" value="OUTER MEMBRANE PROTEIN W"/>
    <property type="match status" value="1"/>
</dbReference>
<organism evidence="4 5">
    <name type="scientific">Niveispirillum lacus</name>
    <dbReference type="NCBI Taxonomy" id="1981099"/>
    <lineage>
        <taxon>Bacteria</taxon>
        <taxon>Pseudomonadati</taxon>
        <taxon>Pseudomonadota</taxon>
        <taxon>Alphaproteobacteria</taxon>
        <taxon>Rhodospirillales</taxon>
        <taxon>Azospirillaceae</taxon>
        <taxon>Niveispirillum</taxon>
    </lineage>
</organism>
<reference evidence="4 5" key="1">
    <citation type="submission" date="2017-07" db="EMBL/GenBank/DDBJ databases">
        <title>Niveispirillum cyanobacteriorum sp. nov., isolated from cyanobacterial aggregates in a eutrophic lake.</title>
        <authorList>
            <person name="Cai H."/>
        </authorList>
    </citation>
    <scope>NUCLEOTIDE SEQUENCE [LARGE SCALE GENOMIC DNA]</scope>
    <source>
        <strain evidence="5">TH1-14</strain>
    </source>
</reference>
<dbReference type="InterPro" id="IPR011250">
    <property type="entry name" value="OMP/PagP_B-barrel"/>
</dbReference>
<dbReference type="Proteomes" id="UP000216998">
    <property type="component" value="Unassembled WGS sequence"/>
</dbReference>
<keyword evidence="5" id="KW-1185">Reference proteome</keyword>
<dbReference type="Gene3D" id="2.40.160.20">
    <property type="match status" value="1"/>
</dbReference>
<protein>
    <recommendedName>
        <fullName evidence="3">Outer membrane protein beta-barrel domain-containing protein</fullName>
    </recommendedName>
</protein>
<dbReference type="GO" id="GO:0019867">
    <property type="term" value="C:outer membrane"/>
    <property type="evidence" value="ECO:0007669"/>
    <property type="project" value="InterPro"/>
</dbReference>
<name>A0A255Z671_9PROT</name>
<evidence type="ECO:0000259" key="3">
    <source>
        <dbReference type="Pfam" id="PF13505"/>
    </source>
</evidence>
<evidence type="ECO:0000256" key="2">
    <source>
        <dbReference type="ARBA" id="ARBA00022729"/>
    </source>
</evidence>
<dbReference type="OrthoDB" id="189250at2"/>
<sequence length="265" mass="28241">MIAGLGGHLMSIHADAMAVRANLGAMASAPPTSRLNYCPSARFQKDLMMLRIPLFLRFMIIPAMFLSAPSKATAEGAYIKALGGLSVMQPDTARRGAMAPVGADFDSGFATGAAVGYAFTSNLAMELEFMYRTADLAKFDNPILGTVGDYASATVTAHALYTFDGWYTGAMGTCRPFIGVGLGTVEEVDFDLAAGISNQEYEASGDILWQVRAGADWAFAKDWSLTAELRYLDMGTPSLKSKSGGQNLVAGYSTIDLLVGLTYRF</sequence>
<dbReference type="Pfam" id="PF13505">
    <property type="entry name" value="OMP_b-brl"/>
    <property type="match status" value="1"/>
</dbReference>
<dbReference type="SUPFAM" id="SSF56925">
    <property type="entry name" value="OMPA-like"/>
    <property type="match status" value="1"/>
</dbReference>
<dbReference type="InterPro" id="IPR027385">
    <property type="entry name" value="Beta-barrel_OMP"/>
</dbReference>
<dbReference type="InterPro" id="IPR005618">
    <property type="entry name" value="OMPW"/>
</dbReference>
<dbReference type="GO" id="GO:0055085">
    <property type="term" value="P:transmembrane transport"/>
    <property type="evidence" value="ECO:0007669"/>
    <property type="project" value="TreeGrafter"/>
</dbReference>
<accession>A0A255Z671</accession>
<dbReference type="EMBL" id="NOXU01000019">
    <property type="protein sequence ID" value="OYQ36921.1"/>
    <property type="molecule type" value="Genomic_DNA"/>
</dbReference>
<keyword evidence="2" id="KW-0732">Signal</keyword>
<proteinExistence type="inferred from homology"/>
<comment type="caution">
    <text evidence="4">The sequence shown here is derived from an EMBL/GenBank/DDBJ whole genome shotgun (WGS) entry which is preliminary data.</text>
</comment>
<gene>
    <name evidence="4" type="ORF">CHU95_02740</name>
</gene>
<comment type="similarity">
    <text evidence="1">Belongs to the OmpW/AlkL family.</text>
</comment>